<feature type="region of interest" description="Disordered" evidence="3">
    <location>
        <begin position="654"/>
        <end position="812"/>
    </location>
</feature>
<feature type="compositionally biased region" description="Basic and acidic residues" evidence="3">
    <location>
        <begin position="76"/>
        <end position="86"/>
    </location>
</feature>
<dbReference type="Gene3D" id="4.10.240.10">
    <property type="entry name" value="Zn(2)-C6 fungal-type DNA-binding domain"/>
    <property type="match status" value="1"/>
</dbReference>
<dbReference type="InterPro" id="IPR001138">
    <property type="entry name" value="Zn2Cys6_DnaBD"/>
</dbReference>
<evidence type="ECO:0000313" key="5">
    <source>
        <dbReference type="EMBL" id="KAL1853587.1"/>
    </source>
</evidence>
<dbReference type="CDD" id="cd12148">
    <property type="entry name" value="fungal_TF_MHR"/>
    <property type="match status" value="1"/>
</dbReference>
<protein>
    <recommendedName>
        <fullName evidence="4">Zn(2)-C6 fungal-type domain-containing protein</fullName>
    </recommendedName>
</protein>
<comment type="caution">
    <text evidence="5">The sequence shown here is derived from an EMBL/GenBank/DDBJ whole genome shotgun (WGS) entry which is preliminary data.</text>
</comment>
<dbReference type="SUPFAM" id="SSF57701">
    <property type="entry name" value="Zn2/Cys6 DNA-binding domain"/>
    <property type="match status" value="1"/>
</dbReference>
<accession>A0ABR3W5J3</accession>
<reference evidence="5 6" key="1">
    <citation type="journal article" date="2024" name="Commun. Biol.">
        <title>Comparative genomic analysis of thermophilic fungi reveals convergent evolutionary adaptations and gene losses.</title>
        <authorList>
            <person name="Steindorff A.S."/>
            <person name="Aguilar-Pontes M.V."/>
            <person name="Robinson A.J."/>
            <person name="Andreopoulos B."/>
            <person name="LaButti K."/>
            <person name="Kuo A."/>
            <person name="Mondo S."/>
            <person name="Riley R."/>
            <person name="Otillar R."/>
            <person name="Haridas S."/>
            <person name="Lipzen A."/>
            <person name="Grimwood J."/>
            <person name="Schmutz J."/>
            <person name="Clum A."/>
            <person name="Reid I.D."/>
            <person name="Moisan M.C."/>
            <person name="Butler G."/>
            <person name="Nguyen T.T.M."/>
            <person name="Dewar K."/>
            <person name="Conant G."/>
            <person name="Drula E."/>
            <person name="Henrissat B."/>
            <person name="Hansel C."/>
            <person name="Singer S."/>
            <person name="Hutchinson M.I."/>
            <person name="de Vries R.P."/>
            <person name="Natvig D.O."/>
            <person name="Powell A.J."/>
            <person name="Tsang A."/>
            <person name="Grigoriev I.V."/>
        </authorList>
    </citation>
    <scope>NUCLEOTIDE SEQUENCE [LARGE SCALE GENOMIC DNA]</scope>
    <source>
        <strain evidence="5 6">ATCC 24622</strain>
    </source>
</reference>
<dbReference type="Proteomes" id="UP001586593">
    <property type="component" value="Unassembled WGS sequence"/>
</dbReference>
<name>A0ABR3W5J3_9PEZI</name>
<evidence type="ECO:0000259" key="4">
    <source>
        <dbReference type="PROSITE" id="PS50048"/>
    </source>
</evidence>
<feature type="compositionally biased region" description="Low complexity" evidence="3">
    <location>
        <begin position="671"/>
        <end position="703"/>
    </location>
</feature>
<keyword evidence="1" id="KW-0479">Metal-binding</keyword>
<gene>
    <name evidence="5" type="ORF">VTK73DRAFT_8921</name>
</gene>
<feature type="domain" description="Zn(2)-C6 fungal-type" evidence="4">
    <location>
        <begin position="1"/>
        <end position="28"/>
    </location>
</feature>
<feature type="region of interest" description="Disordered" evidence="3">
    <location>
        <begin position="62"/>
        <end position="152"/>
    </location>
</feature>
<organism evidence="5 6">
    <name type="scientific">Phialemonium thermophilum</name>
    <dbReference type="NCBI Taxonomy" id="223376"/>
    <lineage>
        <taxon>Eukaryota</taxon>
        <taxon>Fungi</taxon>
        <taxon>Dikarya</taxon>
        <taxon>Ascomycota</taxon>
        <taxon>Pezizomycotina</taxon>
        <taxon>Sordariomycetes</taxon>
        <taxon>Sordariomycetidae</taxon>
        <taxon>Cephalothecales</taxon>
        <taxon>Cephalothecaceae</taxon>
        <taxon>Phialemonium</taxon>
    </lineage>
</organism>
<dbReference type="Pfam" id="PF00172">
    <property type="entry name" value="Zn_clus"/>
    <property type="match status" value="1"/>
</dbReference>
<dbReference type="PANTHER" id="PTHR46910:SF25">
    <property type="entry name" value="ABC-TRANSPORTER-REGULATING TRANSCRIPTION FACTOR"/>
    <property type="match status" value="1"/>
</dbReference>
<dbReference type="PROSITE" id="PS50048">
    <property type="entry name" value="ZN2_CY6_FUNGAL_2"/>
    <property type="match status" value="1"/>
</dbReference>
<feature type="compositionally biased region" description="Polar residues" evidence="3">
    <location>
        <begin position="709"/>
        <end position="730"/>
    </location>
</feature>
<dbReference type="SMART" id="SM00906">
    <property type="entry name" value="Fungal_trans"/>
    <property type="match status" value="1"/>
</dbReference>
<keyword evidence="2" id="KW-0539">Nucleus</keyword>
<feature type="compositionally biased region" description="Polar residues" evidence="3">
    <location>
        <begin position="764"/>
        <end position="788"/>
    </location>
</feature>
<keyword evidence="6" id="KW-1185">Reference proteome</keyword>
<evidence type="ECO:0000256" key="1">
    <source>
        <dbReference type="ARBA" id="ARBA00022723"/>
    </source>
</evidence>
<evidence type="ECO:0000256" key="2">
    <source>
        <dbReference type="ARBA" id="ARBA00023242"/>
    </source>
</evidence>
<dbReference type="InterPro" id="IPR007219">
    <property type="entry name" value="XnlR_reg_dom"/>
</dbReference>
<dbReference type="InterPro" id="IPR050987">
    <property type="entry name" value="AtrR-like"/>
</dbReference>
<dbReference type="SMART" id="SM00066">
    <property type="entry name" value="GAL4"/>
    <property type="match status" value="1"/>
</dbReference>
<feature type="compositionally biased region" description="Basic and acidic residues" evidence="3">
    <location>
        <begin position="123"/>
        <end position="135"/>
    </location>
</feature>
<dbReference type="InterPro" id="IPR036864">
    <property type="entry name" value="Zn2-C6_fun-type_DNA-bd_sf"/>
</dbReference>
<feature type="compositionally biased region" description="Acidic residues" evidence="3">
    <location>
        <begin position="141"/>
        <end position="151"/>
    </location>
</feature>
<evidence type="ECO:0000313" key="6">
    <source>
        <dbReference type="Proteomes" id="UP001586593"/>
    </source>
</evidence>
<dbReference type="PANTHER" id="PTHR46910">
    <property type="entry name" value="TRANSCRIPTION FACTOR PDR1"/>
    <property type="match status" value="1"/>
</dbReference>
<feature type="compositionally biased region" description="Low complexity" evidence="3">
    <location>
        <begin position="731"/>
        <end position="745"/>
    </location>
</feature>
<dbReference type="CDD" id="cd00067">
    <property type="entry name" value="GAL4"/>
    <property type="match status" value="1"/>
</dbReference>
<sequence length="906" mass="99126">MCRKKKIKCDGKLPACTHCTNYKTECVFTQVEKKRNPPKGAKYIEGLENRLGRMESLLRLSGLLGDDDNGATDLGTLEKKLAEKQQSRQASQAASNPTSPSQGTSGRDGGDSTPRSSLTSPEPSKEKDGDKRKSVTPEQTREEEEEVEELSEMMCSLVTNNSGETRYIGSSSGFSIFSPKGIQWVNERTGDNSFQQMISDVSIDDHKWTAWKPEVFGDLFRRPVFRPLPPKPEAMSLLKDYFENFNCMFPLFHQPTFMHLVERQYSKDPYEGSGWWASLNVALAIAHRLRVMSHLVPQEEDEKAWDYLKNAMGVFAELTMRNTDLLSVQALLGIALFMQGTPNPQPSFLLIAAAIRLSHSIGLHKRGTGFNLNPIEIEQRKRVFWIAYMLDKDLCLRSGRPPAQDDDDMNVELPDADPPDNIGNIPLADGKGKMNLFRVMCEIAVIESKVYKRLYSTKATKQSVGELLNTIGELDQELENWKDSIPIDFRPEHEIKASHTPLILHVVMLHLTYYNCLTTVHRMSIHHGYWTSRLSNYAIQGLNAKPLNPRIFCSAALCTSAARASISLLKYIPQGDFSCVWLILYFPVTALVTLFGNILQNPLDPRARSDTRLMNLVVNFLSMLGQEAETGGVHRMLGVCSEFERIAKVVIDKAEKENSQRRKRKGHDQPGSAASATAAGATAKVSSQSSTTTTAATTSTAAAGPPGANLTSSATTPATNHPSVSATPQGSSRPTTASSATPQPSHNLVNGHISPSTKMEHHTPQSGYSPMVTASSQGTSPAVASQGWQQQQQQPQPQPQHDFHMGGTTGIDATAATGFSSFADLTGFGSIEEFNAAAAMGGAGNDGGLMSPPIGADILNSIYSQPAVAPDVFTLPMTLDWDWAELSGGAYPSVENGNFGDNPRNR</sequence>
<evidence type="ECO:0000256" key="3">
    <source>
        <dbReference type="SAM" id="MobiDB-lite"/>
    </source>
</evidence>
<feature type="compositionally biased region" description="Polar residues" evidence="3">
    <location>
        <begin position="96"/>
        <end position="105"/>
    </location>
</feature>
<proteinExistence type="predicted"/>
<dbReference type="Pfam" id="PF04082">
    <property type="entry name" value="Fungal_trans"/>
    <property type="match status" value="1"/>
</dbReference>
<dbReference type="EMBL" id="JAZHXJ010000695">
    <property type="protein sequence ID" value="KAL1853587.1"/>
    <property type="molecule type" value="Genomic_DNA"/>
</dbReference>
<feature type="compositionally biased region" description="Polar residues" evidence="3">
    <location>
        <begin position="113"/>
        <end position="122"/>
    </location>
</feature>